<comment type="caution">
    <text evidence="8">The sequence shown here is derived from an EMBL/GenBank/DDBJ whole genome shotgun (WGS) entry which is preliminary data.</text>
</comment>
<dbReference type="Gene3D" id="3.40.50.1820">
    <property type="entry name" value="alpha/beta hydrolase"/>
    <property type="match status" value="1"/>
</dbReference>
<evidence type="ECO:0000256" key="6">
    <source>
        <dbReference type="SAM" id="Phobius"/>
    </source>
</evidence>
<evidence type="ECO:0000313" key="9">
    <source>
        <dbReference type="Proteomes" id="UP001219518"/>
    </source>
</evidence>
<dbReference type="PROSITE" id="PS00122">
    <property type="entry name" value="CARBOXYLESTERASE_B_1"/>
    <property type="match status" value="1"/>
</dbReference>
<dbReference type="Proteomes" id="UP001219518">
    <property type="component" value="Unassembled WGS sequence"/>
</dbReference>
<dbReference type="EC" id="3.1.1.-" evidence="5"/>
<dbReference type="PROSITE" id="PS00941">
    <property type="entry name" value="CARBOXYLESTERASE_B_2"/>
    <property type="match status" value="1"/>
</dbReference>
<evidence type="ECO:0000259" key="7">
    <source>
        <dbReference type="Pfam" id="PF00135"/>
    </source>
</evidence>
<dbReference type="GO" id="GO:0052689">
    <property type="term" value="F:carboxylic ester hydrolase activity"/>
    <property type="evidence" value="ECO:0007669"/>
    <property type="project" value="UniProtKB-KW"/>
</dbReference>
<gene>
    <name evidence="8" type="ORF">KUF71_001651</name>
</gene>
<keyword evidence="9" id="KW-1185">Reference proteome</keyword>
<feature type="transmembrane region" description="Helical" evidence="6">
    <location>
        <begin position="26"/>
        <end position="43"/>
    </location>
</feature>
<dbReference type="InterPro" id="IPR019819">
    <property type="entry name" value="Carboxylesterase_B_CS"/>
</dbReference>
<dbReference type="InterPro" id="IPR029058">
    <property type="entry name" value="AB_hydrolase_fold"/>
</dbReference>
<sequence length="619" mass="67851">MDHVYQTQQFNEHQPVRLGHGQARRWLGAAYLALAVLAVLAAADSDPAEPPMVTITTGRLSGKWLSSRDGRDIAAFEGVPYATPPLGELRFKRPRPAQAWEGVRQAVSIGAPCVQRNVYFGQEDYVGSEDCLYLNVYSPKVRMALHIAPGAAGAAVYPPVVCSRLQGAEHASEPLPVLFWIHGGGWLSGTGGIYGPEYLLDHDVVLVTINYRLGPLGLLSTGDSVIPGNNAHKDVVLALQWVRDNVAAFGGDPGSVTVFGQSAGGATVHLLMMSPLAKGLFHRAIQMSGNALGTWPFHSPGEGRRHARVMAAHTGCPGAPSEALAECLRTKTAVEITSVDRRFAQWAFHPHMPYKATVERGDGADDDPPFMDMHPREAYAAGRMDQDIPVMTGIATQDGGLAMGVVVGNETKLQQLTENFAHYGNLLMGFSNYPEPMRAETLDRVRQFYLGDGPIGKDDAFNLLDMATDALFLYPAMQVIKAHKKHTKAPLFFYEFAHLSQSHRSFIVPFGAPTADYGVCHADELLYLFPLPVLPGDFLTDDVVVSRRFIEYVVHFARTGRPTSDRSWQEVRHPEAAEYMHIGSPGDIEMRANMAPRRMALWDEVPIRIGRMSPSHDEL</sequence>
<dbReference type="SUPFAM" id="SSF53474">
    <property type="entry name" value="alpha/beta-Hydrolases"/>
    <property type="match status" value="1"/>
</dbReference>
<reference evidence="8" key="2">
    <citation type="journal article" date="2023" name="BMC Genomics">
        <title>Pest status, molecular evolution, and epigenetic factors derived from the genome assembly of Frankliniella fusca, a thysanopteran phytovirus vector.</title>
        <authorList>
            <person name="Catto M.A."/>
            <person name="Labadie P.E."/>
            <person name="Jacobson A.L."/>
            <person name="Kennedy G.G."/>
            <person name="Srinivasan R."/>
            <person name="Hunt B.G."/>
        </authorList>
    </citation>
    <scope>NUCLEOTIDE SEQUENCE</scope>
    <source>
        <strain evidence="8">PL_HMW_Pooled</strain>
    </source>
</reference>
<keyword evidence="6" id="KW-0472">Membrane</keyword>
<dbReference type="EMBL" id="JAHWGI010001134">
    <property type="protein sequence ID" value="KAK3922992.1"/>
    <property type="molecule type" value="Genomic_DNA"/>
</dbReference>
<dbReference type="AlphaFoldDB" id="A0AAE1HKK2"/>
<keyword evidence="6" id="KW-1133">Transmembrane helix</keyword>
<reference evidence="8" key="1">
    <citation type="submission" date="2021-07" db="EMBL/GenBank/DDBJ databases">
        <authorList>
            <person name="Catto M.A."/>
            <person name="Jacobson A."/>
            <person name="Kennedy G."/>
            <person name="Labadie P."/>
            <person name="Hunt B.G."/>
            <person name="Srinivasan R."/>
        </authorList>
    </citation>
    <scope>NUCLEOTIDE SEQUENCE</scope>
    <source>
        <strain evidence="8">PL_HMW_Pooled</strain>
        <tissue evidence="8">Head</tissue>
    </source>
</reference>
<keyword evidence="2" id="KW-0719">Serine esterase</keyword>
<evidence type="ECO:0000256" key="2">
    <source>
        <dbReference type="ARBA" id="ARBA00022487"/>
    </source>
</evidence>
<keyword evidence="6" id="KW-0812">Transmembrane</keyword>
<evidence type="ECO:0000256" key="5">
    <source>
        <dbReference type="RuleBase" id="RU361235"/>
    </source>
</evidence>
<dbReference type="PANTHER" id="PTHR43142:SF1">
    <property type="entry name" value="CARBOXYLIC ESTER HYDROLASE"/>
    <property type="match status" value="1"/>
</dbReference>
<comment type="similarity">
    <text evidence="1 5">Belongs to the type-B carboxylesterase/lipase family.</text>
</comment>
<evidence type="ECO:0000256" key="3">
    <source>
        <dbReference type="ARBA" id="ARBA00022801"/>
    </source>
</evidence>
<evidence type="ECO:0000256" key="4">
    <source>
        <dbReference type="ARBA" id="ARBA00023180"/>
    </source>
</evidence>
<dbReference type="InterPro" id="IPR002018">
    <property type="entry name" value="CarbesteraseB"/>
</dbReference>
<dbReference type="InterPro" id="IPR019826">
    <property type="entry name" value="Carboxylesterase_B_AS"/>
</dbReference>
<protein>
    <recommendedName>
        <fullName evidence="5">Carboxylic ester hydrolase</fullName>
        <ecNumber evidence="5">3.1.1.-</ecNumber>
    </recommendedName>
</protein>
<keyword evidence="3 5" id="KW-0378">Hydrolase</keyword>
<keyword evidence="4" id="KW-0325">Glycoprotein</keyword>
<organism evidence="8 9">
    <name type="scientific">Frankliniella fusca</name>
    <dbReference type="NCBI Taxonomy" id="407009"/>
    <lineage>
        <taxon>Eukaryota</taxon>
        <taxon>Metazoa</taxon>
        <taxon>Ecdysozoa</taxon>
        <taxon>Arthropoda</taxon>
        <taxon>Hexapoda</taxon>
        <taxon>Insecta</taxon>
        <taxon>Pterygota</taxon>
        <taxon>Neoptera</taxon>
        <taxon>Paraneoptera</taxon>
        <taxon>Thysanoptera</taxon>
        <taxon>Terebrantia</taxon>
        <taxon>Thripoidea</taxon>
        <taxon>Thripidae</taxon>
        <taxon>Frankliniella</taxon>
    </lineage>
</organism>
<dbReference type="Pfam" id="PF00135">
    <property type="entry name" value="COesterase"/>
    <property type="match status" value="1"/>
</dbReference>
<proteinExistence type="inferred from homology"/>
<feature type="domain" description="Carboxylesterase type B" evidence="7">
    <location>
        <begin position="50"/>
        <end position="602"/>
    </location>
</feature>
<dbReference type="PANTHER" id="PTHR43142">
    <property type="entry name" value="CARBOXYLIC ESTER HYDROLASE"/>
    <property type="match status" value="1"/>
</dbReference>
<evidence type="ECO:0000256" key="1">
    <source>
        <dbReference type="ARBA" id="ARBA00005964"/>
    </source>
</evidence>
<accession>A0AAE1HKK2</accession>
<evidence type="ECO:0000313" key="8">
    <source>
        <dbReference type="EMBL" id="KAK3922992.1"/>
    </source>
</evidence>
<name>A0AAE1HKK2_9NEOP</name>